<name>A0A382A7W2_9ZZZZ</name>
<sequence>MMRRVYGDAIPVPPEGAMAFSDVMVRSLFAEVWDRDILSIRDRRLLIMGVIAACGATDVWALQVRAALDNGELTPEELRETLVMLAPYAGYPRVAPLVGACEEAINAWTEATGAETGLQEA</sequence>
<dbReference type="AlphaFoldDB" id="A0A382A7W2"/>
<accession>A0A382A7W2</accession>
<dbReference type="InterPro" id="IPR052512">
    <property type="entry name" value="4CMD/NDH-1_regulator"/>
</dbReference>
<dbReference type="Gene3D" id="1.20.1290.10">
    <property type="entry name" value="AhpD-like"/>
    <property type="match status" value="1"/>
</dbReference>
<organism evidence="2">
    <name type="scientific">marine metagenome</name>
    <dbReference type="NCBI Taxonomy" id="408172"/>
    <lineage>
        <taxon>unclassified sequences</taxon>
        <taxon>metagenomes</taxon>
        <taxon>ecological metagenomes</taxon>
    </lineage>
</organism>
<dbReference type="InterPro" id="IPR003779">
    <property type="entry name" value="CMD-like"/>
</dbReference>
<gene>
    <name evidence="2" type="ORF">METZ01_LOCUS150490</name>
</gene>
<dbReference type="Pfam" id="PF02627">
    <property type="entry name" value="CMD"/>
    <property type="match status" value="1"/>
</dbReference>
<reference evidence="2" key="1">
    <citation type="submission" date="2018-05" db="EMBL/GenBank/DDBJ databases">
        <authorList>
            <person name="Lanie J.A."/>
            <person name="Ng W.-L."/>
            <person name="Kazmierczak K.M."/>
            <person name="Andrzejewski T.M."/>
            <person name="Davidsen T.M."/>
            <person name="Wayne K.J."/>
            <person name="Tettelin H."/>
            <person name="Glass J.I."/>
            <person name="Rusch D."/>
            <person name="Podicherti R."/>
            <person name="Tsui H.-C.T."/>
            <person name="Winkler M.E."/>
        </authorList>
    </citation>
    <scope>NUCLEOTIDE SEQUENCE</scope>
</reference>
<dbReference type="EMBL" id="UINC01024288">
    <property type="protein sequence ID" value="SVA97636.1"/>
    <property type="molecule type" value="Genomic_DNA"/>
</dbReference>
<dbReference type="PANTHER" id="PTHR33570">
    <property type="entry name" value="4-CARBOXYMUCONOLACTONE DECARBOXYLASE FAMILY PROTEIN"/>
    <property type="match status" value="1"/>
</dbReference>
<dbReference type="SUPFAM" id="SSF69118">
    <property type="entry name" value="AhpD-like"/>
    <property type="match status" value="1"/>
</dbReference>
<protein>
    <recommendedName>
        <fullName evidence="1">Carboxymuconolactone decarboxylase-like domain-containing protein</fullName>
    </recommendedName>
</protein>
<dbReference type="InterPro" id="IPR029032">
    <property type="entry name" value="AhpD-like"/>
</dbReference>
<feature type="domain" description="Carboxymuconolactone decarboxylase-like" evidence="1">
    <location>
        <begin position="22"/>
        <end position="99"/>
    </location>
</feature>
<proteinExistence type="predicted"/>
<dbReference type="GO" id="GO:0051920">
    <property type="term" value="F:peroxiredoxin activity"/>
    <property type="evidence" value="ECO:0007669"/>
    <property type="project" value="InterPro"/>
</dbReference>
<evidence type="ECO:0000259" key="1">
    <source>
        <dbReference type="Pfam" id="PF02627"/>
    </source>
</evidence>
<dbReference type="PANTHER" id="PTHR33570:SF2">
    <property type="entry name" value="CARBOXYMUCONOLACTONE DECARBOXYLASE-LIKE DOMAIN-CONTAINING PROTEIN"/>
    <property type="match status" value="1"/>
</dbReference>
<evidence type="ECO:0000313" key="2">
    <source>
        <dbReference type="EMBL" id="SVA97636.1"/>
    </source>
</evidence>